<comment type="caution">
    <text evidence="2">The sequence shown here is derived from an EMBL/GenBank/DDBJ whole genome shotgun (WGS) entry which is preliminary data.</text>
</comment>
<reference evidence="3" key="1">
    <citation type="journal article" date="2019" name="Int. J. Syst. Evol. Microbiol.">
        <title>The Global Catalogue of Microorganisms (GCM) 10K type strain sequencing project: providing services to taxonomists for standard genome sequencing and annotation.</title>
        <authorList>
            <consortium name="The Broad Institute Genomics Platform"/>
            <consortium name="The Broad Institute Genome Sequencing Center for Infectious Disease"/>
            <person name="Wu L."/>
            <person name="Ma J."/>
        </authorList>
    </citation>
    <scope>NUCLEOTIDE SEQUENCE [LARGE SCALE GENOMIC DNA]</scope>
    <source>
        <strain evidence="3">JCM 17138</strain>
    </source>
</reference>
<feature type="region of interest" description="Disordered" evidence="1">
    <location>
        <begin position="49"/>
        <end position="83"/>
    </location>
</feature>
<evidence type="ECO:0000313" key="2">
    <source>
        <dbReference type="EMBL" id="GAA3793810.1"/>
    </source>
</evidence>
<protein>
    <submittedName>
        <fullName evidence="2">Uncharacterized protein</fullName>
    </submittedName>
</protein>
<gene>
    <name evidence="2" type="ORF">GCM10022403_029710</name>
</gene>
<evidence type="ECO:0000256" key="1">
    <source>
        <dbReference type="SAM" id="MobiDB-lite"/>
    </source>
</evidence>
<dbReference type="EMBL" id="BAABDE010000013">
    <property type="protein sequence ID" value="GAA3793810.1"/>
    <property type="molecule type" value="Genomic_DNA"/>
</dbReference>
<keyword evidence="3" id="KW-1185">Reference proteome</keyword>
<evidence type="ECO:0000313" key="3">
    <source>
        <dbReference type="Proteomes" id="UP001501009"/>
    </source>
</evidence>
<organism evidence="2 3">
    <name type="scientific">Streptomyces coacervatus</name>
    <dbReference type="NCBI Taxonomy" id="647381"/>
    <lineage>
        <taxon>Bacteria</taxon>
        <taxon>Bacillati</taxon>
        <taxon>Actinomycetota</taxon>
        <taxon>Actinomycetes</taxon>
        <taxon>Kitasatosporales</taxon>
        <taxon>Streptomycetaceae</taxon>
        <taxon>Streptomyces</taxon>
    </lineage>
</organism>
<dbReference type="Proteomes" id="UP001501009">
    <property type="component" value="Unassembled WGS sequence"/>
</dbReference>
<proteinExistence type="predicted"/>
<sequence length="96" mass="10021">MPAIPINAQLTEAIADSRTSPHGTLVPCVALRTLSTLDDALMADPPIRIAARRPHMSPSRGLPLSGSVSTPSTEPADAYARGVHKARVSVRGASLK</sequence>
<accession>A0ABP7HIP4</accession>
<name>A0ABP7HIP4_9ACTN</name>